<name>A0AAD3HMJ6_9CHLO</name>
<comment type="subcellular location">
    <subcellularLocation>
        <location evidence="1">Membrane</location>
        <topology evidence="1">Multi-pass membrane protein</topology>
    </subcellularLocation>
</comment>
<evidence type="ECO:0000256" key="2">
    <source>
        <dbReference type="ARBA" id="ARBA00006293"/>
    </source>
</evidence>
<evidence type="ECO:0000313" key="8">
    <source>
        <dbReference type="Proteomes" id="UP001054857"/>
    </source>
</evidence>
<evidence type="ECO:0000256" key="4">
    <source>
        <dbReference type="ARBA" id="ARBA00022989"/>
    </source>
</evidence>
<protein>
    <recommendedName>
        <fullName evidence="9">UNC-50-like protein</fullName>
    </recommendedName>
</protein>
<feature type="transmembrane region" description="Helical" evidence="6">
    <location>
        <begin position="100"/>
        <end position="127"/>
    </location>
</feature>
<dbReference type="PANTHER" id="PTHR12841">
    <property type="entry name" value="PROTEIN UNC-50 HOMOLOG"/>
    <property type="match status" value="1"/>
</dbReference>
<evidence type="ECO:0000256" key="5">
    <source>
        <dbReference type="ARBA" id="ARBA00023136"/>
    </source>
</evidence>
<evidence type="ECO:0000256" key="6">
    <source>
        <dbReference type="SAM" id="Phobius"/>
    </source>
</evidence>
<feature type="transmembrane region" description="Helical" evidence="6">
    <location>
        <begin position="218"/>
        <end position="237"/>
    </location>
</feature>
<dbReference type="Pfam" id="PF05216">
    <property type="entry name" value="UNC-50"/>
    <property type="match status" value="1"/>
</dbReference>
<proteinExistence type="inferred from homology"/>
<reference evidence="7 8" key="1">
    <citation type="journal article" date="2021" name="Sci. Rep.">
        <title>Genome sequencing of the multicellular alga Astrephomene provides insights into convergent evolution of germ-soma differentiation.</title>
        <authorList>
            <person name="Yamashita S."/>
            <person name="Yamamoto K."/>
            <person name="Matsuzaki R."/>
            <person name="Suzuki S."/>
            <person name="Yamaguchi H."/>
            <person name="Hirooka S."/>
            <person name="Minakuchi Y."/>
            <person name="Miyagishima S."/>
            <person name="Kawachi M."/>
            <person name="Toyoda A."/>
            <person name="Nozaki H."/>
        </authorList>
    </citation>
    <scope>NUCLEOTIDE SEQUENCE [LARGE SCALE GENOMIC DNA]</scope>
    <source>
        <strain evidence="7 8">NIES-4017</strain>
    </source>
</reference>
<dbReference type="GO" id="GO:0000139">
    <property type="term" value="C:Golgi membrane"/>
    <property type="evidence" value="ECO:0007669"/>
    <property type="project" value="TreeGrafter"/>
</dbReference>
<evidence type="ECO:0000256" key="3">
    <source>
        <dbReference type="ARBA" id="ARBA00022692"/>
    </source>
</evidence>
<evidence type="ECO:0000313" key="7">
    <source>
        <dbReference type="EMBL" id="GFR46252.1"/>
    </source>
</evidence>
<feature type="transmembrane region" description="Helical" evidence="6">
    <location>
        <begin position="190"/>
        <end position="212"/>
    </location>
</feature>
<evidence type="ECO:0000256" key="1">
    <source>
        <dbReference type="ARBA" id="ARBA00004141"/>
    </source>
</evidence>
<feature type="transmembrane region" description="Helical" evidence="6">
    <location>
        <begin position="73"/>
        <end position="93"/>
    </location>
</feature>
<evidence type="ECO:0008006" key="9">
    <source>
        <dbReference type="Google" id="ProtNLM"/>
    </source>
</evidence>
<dbReference type="PANTHER" id="PTHR12841:SF6">
    <property type="entry name" value="PROTEIN UNC-50 HOMOLOG"/>
    <property type="match status" value="1"/>
</dbReference>
<keyword evidence="5 6" id="KW-0472">Membrane</keyword>
<gene>
    <name evidence="7" type="ORF">Agub_g7801</name>
</gene>
<comment type="caution">
    <text evidence="7">The sequence shown here is derived from an EMBL/GenBank/DDBJ whole genome shotgun (WGS) entry which is preliminary data.</text>
</comment>
<keyword evidence="4 6" id="KW-1133">Transmembrane helix</keyword>
<dbReference type="EMBL" id="BMAR01000013">
    <property type="protein sequence ID" value="GFR46252.1"/>
    <property type="molecule type" value="Genomic_DNA"/>
</dbReference>
<dbReference type="AlphaFoldDB" id="A0AAD3HMJ6"/>
<feature type="transmembrane region" description="Helical" evidence="6">
    <location>
        <begin position="158"/>
        <end position="178"/>
    </location>
</feature>
<keyword evidence="3 6" id="KW-0812">Transmembrane</keyword>
<comment type="similarity">
    <text evidence="2">Belongs to the unc-50 family.</text>
</comment>
<keyword evidence="8" id="KW-1185">Reference proteome</keyword>
<sequence>MQLPTSYHPSNGRRSQPRSYVAAYLRRFLKPKQWDLEYTFWLMLQLCISPKTAYRHTAYHKQTKNQWARDDPAFIVVCCVLLAIASLAYCVVFGDSAWHAVLTVLSVVLVDFLLLGVAIATTCWVITNRFLRKRNLHHHQVEQHVEWLYAFDVHCNSYFPLFLLLYVLQFLLSPALLWRSFLSSALSNALYMIAFGVYHYMNFLGYSALPYLERTEVFLWPIGLMLLVLPFSVLSGFNPSIRALSFYFG</sequence>
<dbReference type="InterPro" id="IPR007881">
    <property type="entry name" value="UNC-50"/>
</dbReference>
<accession>A0AAD3HMJ6</accession>
<dbReference type="Proteomes" id="UP001054857">
    <property type="component" value="Unassembled WGS sequence"/>
</dbReference>
<organism evidence="7 8">
    <name type="scientific">Astrephomene gubernaculifera</name>
    <dbReference type="NCBI Taxonomy" id="47775"/>
    <lineage>
        <taxon>Eukaryota</taxon>
        <taxon>Viridiplantae</taxon>
        <taxon>Chlorophyta</taxon>
        <taxon>core chlorophytes</taxon>
        <taxon>Chlorophyceae</taxon>
        <taxon>CS clade</taxon>
        <taxon>Chlamydomonadales</taxon>
        <taxon>Astrephomenaceae</taxon>
        <taxon>Astrephomene</taxon>
    </lineage>
</organism>